<gene>
    <name evidence="3" type="ORF">HNQ34_000763</name>
</gene>
<evidence type="ECO:0000259" key="2">
    <source>
        <dbReference type="Pfam" id="PF02120"/>
    </source>
</evidence>
<dbReference type="CDD" id="cd17470">
    <property type="entry name" value="T3SS_Flik_C"/>
    <property type="match status" value="1"/>
</dbReference>
<proteinExistence type="predicted"/>
<feature type="domain" description="Flagellar hook-length control protein-like C-terminal" evidence="2">
    <location>
        <begin position="349"/>
        <end position="426"/>
    </location>
</feature>
<dbReference type="EMBL" id="JACHEP010000002">
    <property type="protein sequence ID" value="MBB5323671.1"/>
    <property type="molecule type" value="Genomic_DNA"/>
</dbReference>
<keyword evidence="3" id="KW-0969">Cilium</keyword>
<dbReference type="Proteomes" id="UP000520011">
    <property type="component" value="Unassembled WGS sequence"/>
</dbReference>
<dbReference type="InterPro" id="IPR021136">
    <property type="entry name" value="Flagellar_hook_control-like_C"/>
</dbReference>
<protein>
    <submittedName>
        <fullName evidence="3">Flagellar hook-length control protein FliK</fullName>
    </submittedName>
</protein>
<feature type="region of interest" description="Disordered" evidence="1">
    <location>
        <begin position="428"/>
        <end position="472"/>
    </location>
</feature>
<dbReference type="InterPro" id="IPR038610">
    <property type="entry name" value="FliK-like_C_sf"/>
</dbReference>
<dbReference type="RefSeq" id="WP_183251653.1">
    <property type="nucleotide sequence ID" value="NZ_JACHEP010000002.1"/>
</dbReference>
<evidence type="ECO:0000313" key="3">
    <source>
        <dbReference type="EMBL" id="MBB5323671.1"/>
    </source>
</evidence>
<organism evidence="3 4">
    <name type="scientific">Anoxybacteroides tepidamans</name>
    <dbReference type="NCBI Taxonomy" id="265948"/>
    <lineage>
        <taxon>Bacteria</taxon>
        <taxon>Bacillati</taxon>
        <taxon>Bacillota</taxon>
        <taxon>Bacilli</taxon>
        <taxon>Bacillales</taxon>
        <taxon>Anoxybacillaceae</taxon>
        <taxon>Anoxybacteroides</taxon>
    </lineage>
</organism>
<accession>A0A7W8IPI7</accession>
<evidence type="ECO:0000313" key="4">
    <source>
        <dbReference type="Proteomes" id="UP000520011"/>
    </source>
</evidence>
<evidence type="ECO:0000256" key="1">
    <source>
        <dbReference type="SAM" id="MobiDB-lite"/>
    </source>
</evidence>
<comment type="caution">
    <text evidence="3">The sequence shown here is derived from an EMBL/GenBank/DDBJ whole genome shotgun (WGS) entry which is preliminary data.</text>
</comment>
<feature type="compositionally biased region" description="Polar residues" evidence="1">
    <location>
        <begin position="428"/>
        <end position="440"/>
    </location>
</feature>
<dbReference type="Pfam" id="PF02120">
    <property type="entry name" value="Flg_hook"/>
    <property type="match status" value="1"/>
</dbReference>
<dbReference type="Gene3D" id="3.30.750.140">
    <property type="match status" value="1"/>
</dbReference>
<keyword evidence="4" id="KW-1185">Reference proteome</keyword>
<sequence length="472" mass="52967">MNIGPIVSMLASVPSPTALKQETLLSSGFAALFATMKQGKQLQAATVNDSPVLPLLPFNVSDLYQDLQKLFDSIPIDEGYVQQDTLNDRVVQQLFQLLPTSLKEQVTEAFAPGRPVEQIVEDEKELENAETLLAVALVLFQFEQKQIPLPPDMIQTVQRRLSSVFSITTNDFLGDTNAFLGDTNAFLGDTNAFLGNTNNEVMNMRALLETVSRSLQMKGEKGEKGEKEKVQRLSAEEFSKFRVTLLNSDKPASFFDGYIRSMEQRQRTPLNGEQLIHQERGIMFVPLEEANDLTPSRSLSNDLEKMTSMLTDNKTPNEHTILLQPKETKSDVQRSFIHQLTEIMKTSKFTKANNGQSQLVIRLHPEHLGTLTIKLVAQKDGELAAKIITNTTAVKELIEANIHQIRHMIPTENIVVERFDVWTQNELGGMNRNQGQQQPKQPFENEQGQAEESEPASEEFADALKEQLNTTV</sequence>
<dbReference type="AlphaFoldDB" id="A0A7W8IPI7"/>
<keyword evidence="3" id="KW-0282">Flagellum</keyword>
<name>A0A7W8IPI7_9BACL</name>
<keyword evidence="3" id="KW-0966">Cell projection</keyword>
<reference evidence="3 4" key="1">
    <citation type="submission" date="2020-08" db="EMBL/GenBank/DDBJ databases">
        <title>Genomic Encyclopedia of Type Strains, Phase IV (KMG-IV): sequencing the most valuable type-strain genomes for metagenomic binning, comparative biology and taxonomic classification.</title>
        <authorList>
            <person name="Goeker M."/>
        </authorList>
    </citation>
    <scope>NUCLEOTIDE SEQUENCE [LARGE SCALE GENOMIC DNA]</scope>
    <source>
        <strain evidence="3 4">DSM 16325</strain>
    </source>
</reference>
<feature type="compositionally biased region" description="Acidic residues" evidence="1">
    <location>
        <begin position="449"/>
        <end position="461"/>
    </location>
</feature>